<dbReference type="GO" id="GO:0005886">
    <property type="term" value="C:plasma membrane"/>
    <property type="evidence" value="ECO:0007669"/>
    <property type="project" value="UniProtKB-SubCell"/>
</dbReference>
<keyword evidence="2" id="KW-1003">Cell membrane</keyword>
<evidence type="ECO:0000313" key="7">
    <source>
        <dbReference type="EMBL" id="KZM73618.1"/>
    </source>
</evidence>
<keyword evidence="3 6" id="KW-0812">Transmembrane</keyword>
<accession>A0A161XIS4</accession>
<comment type="caution">
    <text evidence="7">The sequence shown here is derived from an EMBL/GenBank/DDBJ whole genome shotgun (WGS) entry which is preliminary data.</text>
</comment>
<dbReference type="InterPro" id="IPR001123">
    <property type="entry name" value="LeuE-type"/>
</dbReference>
<evidence type="ECO:0000256" key="5">
    <source>
        <dbReference type="ARBA" id="ARBA00023136"/>
    </source>
</evidence>
<dbReference type="EMBL" id="LWGR01000007">
    <property type="protein sequence ID" value="KZM73618.1"/>
    <property type="molecule type" value="Genomic_DNA"/>
</dbReference>
<name>A0A161XIS4_9NOCA</name>
<feature type="transmembrane region" description="Helical" evidence="6">
    <location>
        <begin position="131"/>
        <end position="148"/>
    </location>
</feature>
<feature type="transmembrane region" description="Helical" evidence="6">
    <location>
        <begin position="12"/>
        <end position="30"/>
    </location>
</feature>
<keyword evidence="8" id="KW-1185">Reference proteome</keyword>
<feature type="transmembrane region" description="Helical" evidence="6">
    <location>
        <begin position="192"/>
        <end position="213"/>
    </location>
</feature>
<dbReference type="PIRSF" id="PIRSF006324">
    <property type="entry name" value="LeuE"/>
    <property type="match status" value="1"/>
</dbReference>
<dbReference type="PANTHER" id="PTHR30086">
    <property type="entry name" value="ARGININE EXPORTER PROTEIN ARGO"/>
    <property type="match status" value="1"/>
</dbReference>
<dbReference type="Pfam" id="PF01810">
    <property type="entry name" value="LysE"/>
    <property type="match status" value="1"/>
</dbReference>
<keyword evidence="4 6" id="KW-1133">Transmembrane helix</keyword>
<keyword evidence="5 6" id="KW-0472">Membrane</keyword>
<reference evidence="7 8" key="1">
    <citation type="submission" date="2016-04" db="EMBL/GenBank/DDBJ databases">
        <authorList>
            <person name="Evans L.H."/>
            <person name="Alamgir A."/>
            <person name="Owens N."/>
            <person name="Weber N.D."/>
            <person name="Virtaneva K."/>
            <person name="Barbian K."/>
            <person name="Babar A."/>
            <person name="Rosenke K."/>
        </authorList>
    </citation>
    <scope>NUCLEOTIDE SEQUENCE [LARGE SCALE GENOMIC DNA]</scope>
    <source>
        <strain evidence="7 8">IFM 0406</strain>
    </source>
</reference>
<evidence type="ECO:0000313" key="8">
    <source>
        <dbReference type="Proteomes" id="UP000076512"/>
    </source>
</evidence>
<organism evidence="7 8">
    <name type="scientific">Nocardia terpenica</name>
    <dbReference type="NCBI Taxonomy" id="455432"/>
    <lineage>
        <taxon>Bacteria</taxon>
        <taxon>Bacillati</taxon>
        <taxon>Actinomycetota</taxon>
        <taxon>Actinomycetes</taxon>
        <taxon>Mycobacteriales</taxon>
        <taxon>Nocardiaceae</taxon>
        <taxon>Nocardia</taxon>
    </lineage>
</organism>
<sequence>MIVTWGSYGTYLVFVVLLVLAPGPDTAVLLKNSLVGGKRGGLTTAFGVAAGNSVQATAAALGVGALITRSQPVFDAVRIVGAIYLCWLGIQAFRSARRGGGALDIETAGAAEGRTRAHAWRWFRQGALSNVTNPKVLALYLSVLPQFLSEGHASTQTALLLAYTVVVLGLAWQLVVVAVVERARRWIRRPRVRVSLEAITGAALIGFGIGLVAEGA</sequence>
<evidence type="ECO:0000256" key="4">
    <source>
        <dbReference type="ARBA" id="ARBA00022989"/>
    </source>
</evidence>
<comment type="subcellular location">
    <subcellularLocation>
        <location evidence="1">Cell membrane</location>
        <topology evidence="1">Multi-pass membrane protein</topology>
    </subcellularLocation>
</comment>
<proteinExistence type="predicted"/>
<dbReference type="PANTHER" id="PTHR30086:SF20">
    <property type="entry name" value="ARGININE EXPORTER PROTEIN ARGO-RELATED"/>
    <property type="match status" value="1"/>
</dbReference>
<evidence type="ECO:0000256" key="6">
    <source>
        <dbReference type="SAM" id="Phobius"/>
    </source>
</evidence>
<evidence type="ECO:0000256" key="3">
    <source>
        <dbReference type="ARBA" id="ARBA00022692"/>
    </source>
</evidence>
<dbReference type="GO" id="GO:0015171">
    <property type="term" value="F:amino acid transmembrane transporter activity"/>
    <property type="evidence" value="ECO:0007669"/>
    <property type="project" value="TreeGrafter"/>
</dbReference>
<feature type="transmembrane region" description="Helical" evidence="6">
    <location>
        <begin position="42"/>
        <end position="67"/>
    </location>
</feature>
<evidence type="ECO:0000256" key="1">
    <source>
        <dbReference type="ARBA" id="ARBA00004651"/>
    </source>
</evidence>
<dbReference type="AlphaFoldDB" id="A0A161XIS4"/>
<feature type="transmembrane region" description="Helical" evidence="6">
    <location>
        <begin position="160"/>
        <end position="180"/>
    </location>
</feature>
<gene>
    <name evidence="7" type="ORF">AWN90_34035</name>
</gene>
<evidence type="ECO:0000256" key="2">
    <source>
        <dbReference type="ARBA" id="ARBA00022475"/>
    </source>
</evidence>
<protein>
    <submittedName>
        <fullName evidence="7">Lysine transporter LysE</fullName>
    </submittedName>
</protein>
<dbReference type="Proteomes" id="UP000076512">
    <property type="component" value="Unassembled WGS sequence"/>
</dbReference>